<dbReference type="Proteomes" id="UP000568050">
    <property type="component" value="Unassembled WGS sequence"/>
</dbReference>
<comment type="caution">
    <text evidence="1">The sequence shown here is derived from an EMBL/GenBank/DDBJ whole genome shotgun (WGS) entry which is preliminary data.</text>
</comment>
<dbReference type="EMBL" id="JACHWP010000009">
    <property type="protein sequence ID" value="MBB3023665.1"/>
    <property type="molecule type" value="Genomic_DNA"/>
</dbReference>
<accession>A0A839QVB4</accession>
<evidence type="ECO:0000313" key="2">
    <source>
        <dbReference type="Proteomes" id="UP000568050"/>
    </source>
</evidence>
<dbReference type="RefSeq" id="WP_183377016.1">
    <property type="nucleotide sequence ID" value="NZ_CBCSFZ010000046.1"/>
</dbReference>
<reference evidence="1 2" key="1">
    <citation type="submission" date="2020-08" db="EMBL/GenBank/DDBJ databases">
        <title>Sequencing the genomes of 1000 actinobacteria strains.</title>
        <authorList>
            <person name="Klenk H.-P."/>
        </authorList>
    </citation>
    <scope>NUCLEOTIDE SEQUENCE [LARGE SCALE GENOMIC DNA]</scope>
    <source>
        <strain evidence="1 2">DSM 23040</strain>
    </source>
</reference>
<evidence type="ECO:0000313" key="1">
    <source>
        <dbReference type="EMBL" id="MBB3023665.1"/>
    </source>
</evidence>
<protein>
    <submittedName>
        <fullName evidence="1">Carbon monoxide dehydrogenase subunit G</fullName>
    </submittedName>
</protein>
<organism evidence="1 2">
    <name type="scientific">Helcobacillus massiliensis</name>
    <dbReference type="NCBI Taxonomy" id="521392"/>
    <lineage>
        <taxon>Bacteria</taxon>
        <taxon>Bacillati</taxon>
        <taxon>Actinomycetota</taxon>
        <taxon>Actinomycetes</taxon>
        <taxon>Micrococcales</taxon>
        <taxon>Dermabacteraceae</taxon>
        <taxon>Helcobacillus</taxon>
    </lineage>
</organism>
<sequence>MCLHQRVAAPLDAVESIITDIPNAARTLSGVNAVEMLTEGPYRPGTR</sequence>
<dbReference type="AlphaFoldDB" id="A0A839QVB4"/>
<gene>
    <name evidence="1" type="ORF">FHX50_001962</name>
</gene>
<proteinExistence type="predicted"/>
<name>A0A839QVB4_9MICO</name>
<keyword evidence="2" id="KW-1185">Reference proteome</keyword>